<dbReference type="EMBL" id="AAHK01000056">
    <property type="protein sequence ID" value="EAN98447.1"/>
    <property type="molecule type" value="Genomic_DNA"/>
</dbReference>
<sequence>MPPKENEDYVPPKDKADVLAEEYENAHHDRSGSDKNAPSHSLKPKSVR</sequence>
<dbReference type="InParanoid" id="Q4CQ04"/>
<evidence type="ECO:0000256" key="1">
    <source>
        <dbReference type="SAM" id="MobiDB-lite"/>
    </source>
</evidence>
<dbReference type="RefSeq" id="XP_804210.1">
    <property type="nucleotide sequence ID" value="XM_799117.1"/>
</dbReference>
<comment type="caution">
    <text evidence="2">The sequence shown here is derived from an EMBL/GenBank/DDBJ whole genome shotgun (WGS) entry which is preliminary data.</text>
</comment>
<feature type="region of interest" description="Disordered" evidence="1">
    <location>
        <begin position="1"/>
        <end position="48"/>
    </location>
</feature>
<proteinExistence type="predicted"/>
<dbReference type="RefSeq" id="XP_820298.1">
    <property type="nucleotide sequence ID" value="XM_815205.1"/>
</dbReference>
<feature type="compositionally biased region" description="Basic and acidic residues" evidence="1">
    <location>
        <begin position="1"/>
        <end position="33"/>
    </location>
</feature>
<dbReference type="Proteomes" id="UP000002296">
    <property type="component" value="Unassembled WGS sequence"/>
</dbReference>
<protein>
    <submittedName>
        <fullName evidence="2">Uncharacterized protein</fullName>
    </submittedName>
</protein>
<dbReference type="KEGG" id="tcr:503541.40"/>
<accession>Q4CQ04</accession>
<dbReference type="PaxDb" id="353153-Q4CQ04"/>
<evidence type="ECO:0000313" key="3">
    <source>
        <dbReference type="EMBL" id="EAN98447.1"/>
    </source>
</evidence>
<keyword evidence="4" id="KW-1185">Reference proteome</keyword>
<dbReference type="GeneID" id="3533579"/>
<reference evidence="2" key="3">
    <citation type="submission" date="2005-06" db="EMBL/GenBank/DDBJ databases">
        <authorList>
            <person name="El-Sayed N."/>
            <person name="Bartholomeu D."/>
            <person name="Haas B."/>
        </authorList>
    </citation>
    <scope>NUCLEOTIDE SEQUENCE</scope>
    <source>
        <strain evidence="2">CL Brener</strain>
    </source>
</reference>
<organism evidence="2 4">
    <name type="scientific">Trypanosoma cruzi (strain CL Brener)</name>
    <dbReference type="NCBI Taxonomy" id="353153"/>
    <lineage>
        <taxon>Eukaryota</taxon>
        <taxon>Discoba</taxon>
        <taxon>Euglenozoa</taxon>
        <taxon>Kinetoplastea</taxon>
        <taxon>Metakinetoplastina</taxon>
        <taxon>Trypanosomatida</taxon>
        <taxon>Trypanosomatidae</taxon>
        <taxon>Trypanosoma</taxon>
        <taxon>Schizotrypanum</taxon>
    </lineage>
</organism>
<evidence type="ECO:0000313" key="4">
    <source>
        <dbReference type="Proteomes" id="UP000002296"/>
    </source>
</evidence>
<dbReference type="EMBL" id="AAHK01002546">
    <property type="protein sequence ID" value="EAN82359.1"/>
    <property type="molecule type" value="Genomic_DNA"/>
</dbReference>
<evidence type="ECO:0000313" key="2">
    <source>
        <dbReference type="EMBL" id="EAN82359.1"/>
    </source>
</evidence>
<dbReference type="GeneID" id="3552914"/>
<dbReference type="KEGG" id="tcr:508277.65"/>
<dbReference type="AlphaFoldDB" id="Q4CQ04"/>
<gene>
    <name evidence="2" type="ORF">Tc00.1047053503541.40</name>
    <name evidence="3" type="ORF">Tc00.1047053508277.65</name>
</gene>
<reference evidence="2" key="1">
    <citation type="journal article" date="2005" name="Science">
        <title>Comparative genomics of trypanosomatid parasitic protozoa.</title>
        <authorList>
            <person name="El-Sayed N.M."/>
            <person name="Myler P.J."/>
            <person name="Blandin G."/>
            <person name="Berriman M."/>
            <person name="Crabtree J."/>
            <person name="Aggarwal G."/>
            <person name="Caler E."/>
            <person name="Renauld H."/>
            <person name="Worthey E.A."/>
            <person name="Hertz-Fowler C."/>
            <person name="Ghedin E."/>
            <person name="Peacock C."/>
            <person name="Bartholomeu D.C."/>
            <person name="Haas B.J."/>
            <person name="Tran A.N."/>
            <person name="Wortman J.R."/>
            <person name="Alsmark U.C."/>
            <person name="Angiuoli S."/>
            <person name="Anupama A."/>
            <person name="Badger J."/>
            <person name="Bringaud F."/>
            <person name="Cadag E."/>
            <person name="Carlton J.M."/>
            <person name="Cerqueira G.C."/>
            <person name="Creasy T."/>
            <person name="Delcher A.L."/>
            <person name="Djikeng A."/>
            <person name="Embley T.M."/>
            <person name="Hauser C."/>
            <person name="Ivens A.C."/>
            <person name="Kummerfeld S.K."/>
            <person name="Pereira-Leal J.B."/>
            <person name="Nilsson D."/>
            <person name="Peterson J."/>
            <person name="Salzberg S.L."/>
            <person name="Shallom J."/>
            <person name="Silva J.C."/>
            <person name="Sundaram J."/>
            <person name="Westenberger S."/>
            <person name="White O."/>
            <person name="Melville S.E."/>
            <person name="Donelson J.E."/>
            <person name="Andersson B."/>
            <person name="Stuart K.D."/>
            <person name="Hall N."/>
        </authorList>
    </citation>
    <scope>NUCLEOTIDE SEQUENCE</scope>
    <source>
        <strain evidence="2">CL Brener</strain>
    </source>
</reference>
<name>Q4CQ04_TRYCC</name>
<reference evidence="2 4" key="2">
    <citation type="journal article" date="2005" name="Science">
        <title>The genome sequence of Trypanosoma cruzi, etiologic agent of Chagas disease.</title>
        <authorList>
            <person name="El-Sayed N.M."/>
            <person name="Myler P.J."/>
            <person name="Bartholomeu D.C."/>
            <person name="Nilsson D."/>
            <person name="Aggarwal G."/>
            <person name="Tran A.N."/>
            <person name="Ghedin E."/>
            <person name="Worthey E.A."/>
            <person name="Delcher A.L."/>
            <person name="Blandin G."/>
            <person name="Westenberger S.J."/>
            <person name="Caler E."/>
            <person name="Cerqueira G.C."/>
            <person name="Branche C."/>
            <person name="Haas B."/>
            <person name="Anupama A."/>
            <person name="Arner E."/>
            <person name="Aslund L."/>
            <person name="Attipoe P."/>
            <person name="Bontempi E."/>
            <person name="Bringaud F."/>
            <person name="Burton P."/>
            <person name="Cadag E."/>
            <person name="Campbell D.A."/>
            <person name="Carrington M."/>
            <person name="Crabtree J."/>
            <person name="Darban H."/>
            <person name="da Silveira J.F."/>
            <person name="de Jong P."/>
            <person name="Edwards K."/>
            <person name="Englund P.T."/>
            <person name="Fazelina G."/>
            <person name="Feldblyum T."/>
            <person name="Ferella M."/>
            <person name="Frasch A.C."/>
            <person name="Gull K."/>
            <person name="Horn D."/>
            <person name="Hou L."/>
            <person name="Huang Y."/>
            <person name="Kindlund E."/>
            <person name="Klingbeil M."/>
            <person name="Kluge S."/>
            <person name="Koo H."/>
            <person name="Lacerda D."/>
            <person name="Levin M.J."/>
            <person name="Lorenzi H."/>
            <person name="Louie T."/>
            <person name="Machado C.R."/>
            <person name="McCulloch R."/>
            <person name="McKenna A."/>
            <person name="Mizuno Y."/>
            <person name="Mottram J.C."/>
            <person name="Nelson S."/>
            <person name="Ochaya S."/>
            <person name="Osoegawa K."/>
            <person name="Pai G."/>
            <person name="Parsons M."/>
            <person name="Pentony M."/>
            <person name="Pettersson U."/>
            <person name="Pop M."/>
            <person name="Ramirez J.L."/>
            <person name="Rinta J."/>
            <person name="Robertson L."/>
            <person name="Salzberg S.L."/>
            <person name="Sanchez D.O."/>
            <person name="Seyler A."/>
            <person name="Sharma R."/>
            <person name="Shetty J."/>
            <person name="Simpson A.J."/>
            <person name="Sisk E."/>
            <person name="Tammi M.T."/>
            <person name="Tarleton R."/>
            <person name="Teixeira S."/>
            <person name="Van Aken S."/>
            <person name="Vogt C."/>
            <person name="Ward P.N."/>
            <person name="Wickstead B."/>
            <person name="Wortman J."/>
            <person name="White O."/>
            <person name="Fraser C.M."/>
            <person name="Stuart K.D."/>
            <person name="Andersson B."/>
        </authorList>
    </citation>
    <scope>NUCLEOTIDE SEQUENCE [LARGE SCALE GENOMIC DNA]</scope>
    <source>
        <strain evidence="2 4">CL Brener</strain>
    </source>
</reference>
<dbReference type="eggNOG" id="ENOG502SBN8">
    <property type="taxonomic scope" value="Eukaryota"/>
</dbReference>